<evidence type="ECO:0000313" key="3">
    <source>
        <dbReference type="Proteomes" id="UP000307657"/>
    </source>
</evidence>
<dbReference type="OrthoDB" id="1437499at2"/>
<accession>A0A4U0F0L4</accession>
<comment type="caution">
    <text evidence="2">The sequence shown here is derived from an EMBL/GenBank/DDBJ whole genome shotgun (WGS) entry which is preliminary data.</text>
</comment>
<feature type="transmembrane region" description="Helical" evidence="1">
    <location>
        <begin position="85"/>
        <end position="104"/>
    </location>
</feature>
<organism evidence="2 3">
    <name type="scientific">Pontimicrobium aquaticum</name>
    <dbReference type="NCBI Taxonomy" id="2565367"/>
    <lineage>
        <taxon>Bacteria</taxon>
        <taxon>Pseudomonadati</taxon>
        <taxon>Bacteroidota</taxon>
        <taxon>Flavobacteriia</taxon>
        <taxon>Flavobacteriales</taxon>
        <taxon>Flavobacteriaceae</taxon>
        <taxon>Pontimicrobium</taxon>
    </lineage>
</organism>
<evidence type="ECO:0000313" key="2">
    <source>
        <dbReference type="EMBL" id="TJY37927.1"/>
    </source>
</evidence>
<feature type="transmembrane region" description="Helical" evidence="1">
    <location>
        <begin position="110"/>
        <end position="135"/>
    </location>
</feature>
<protein>
    <submittedName>
        <fullName evidence="2">Uncharacterized protein</fullName>
    </submittedName>
</protein>
<keyword evidence="1" id="KW-1133">Transmembrane helix</keyword>
<keyword evidence="1" id="KW-0472">Membrane</keyword>
<gene>
    <name evidence="2" type="ORF">E5167_01335</name>
</gene>
<dbReference type="AlphaFoldDB" id="A0A4U0F0L4"/>
<dbReference type="RefSeq" id="WP_136840250.1">
    <property type="nucleotide sequence ID" value="NZ_SUPL01000001.1"/>
</dbReference>
<feature type="transmembrane region" description="Helical" evidence="1">
    <location>
        <begin position="50"/>
        <end position="73"/>
    </location>
</feature>
<sequence length="141" mass="14948">MSNNKVLLAGLVGAVIAFLLGFIVYGNVLTDFFVENSGSASGVMRGDDEMQWVPMILGHITWGLLFAIIYGRWANISTFTSGAKTGALLGFLIGASFDLIQLGSTHIPNLTGVIVDIIVMTIISAIVGGVVGWFLGRKKEA</sequence>
<dbReference type="EMBL" id="SUPL01000001">
    <property type="protein sequence ID" value="TJY37927.1"/>
    <property type="molecule type" value="Genomic_DNA"/>
</dbReference>
<proteinExistence type="predicted"/>
<reference evidence="2 3" key="1">
    <citation type="submission" date="2019-04" db="EMBL/GenBank/DDBJ databases">
        <title>Lacinutrix sp. nov., isolated from marine water.</title>
        <authorList>
            <person name="Kim W."/>
        </authorList>
    </citation>
    <scope>NUCLEOTIDE SEQUENCE [LARGE SCALE GENOMIC DNA]</scope>
    <source>
        <strain evidence="2 3">CAU 1491</strain>
    </source>
</reference>
<dbReference type="Proteomes" id="UP000307657">
    <property type="component" value="Unassembled WGS sequence"/>
</dbReference>
<keyword evidence="3" id="KW-1185">Reference proteome</keyword>
<name>A0A4U0F0L4_9FLAO</name>
<evidence type="ECO:0000256" key="1">
    <source>
        <dbReference type="SAM" id="Phobius"/>
    </source>
</evidence>
<keyword evidence="1" id="KW-0812">Transmembrane</keyword>